<keyword evidence="4 7" id="KW-0812">Transmembrane</keyword>
<dbReference type="InterPro" id="IPR011701">
    <property type="entry name" value="MFS"/>
</dbReference>
<evidence type="ECO:0000256" key="6">
    <source>
        <dbReference type="ARBA" id="ARBA00023136"/>
    </source>
</evidence>
<feature type="transmembrane region" description="Helical" evidence="7">
    <location>
        <begin position="238"/>
        <end position="257"/>
    </location>
</feature>
<dbReference type="Pfam" id="PF07690">
    <property type="entry name" value="MFS_1"/>
    <property type="match status" value="1"/>
</dbReference>
<dbReference type="SUPFAM" id="SSF69593">
    <property type="entry name" value="Glycerol-3-phosphate (1)-acyltransferase"/>
    <property type="match status" value="1"/>
</dbReference>
<feature type="transmembrane region" description="Helical" evidence="7">
    <location>
        <begin position="64"/>
        <end position="83"/>
    </location>
</feature>
<feature type="transmembrane region" description="Helical" evidence="7">
    <location>
        <begin position="39"/>
        <end position="58"/>
    </location>
</feature>
<dbReference type="PANTHER" id="PTHR43266:SF2">
    <property type="entry name" value="MAJOR FACILITATOR SUPERFAMILY (MFS) PROFILE DOMAIN-CONTAINING PROTEIN"/>
    <property type="match status" value="1"/>
</dbReference>
<feature type="transmembrane region" description="Helical" evidence="7">
    <location>
        <begin position="343"/>
        <end position="368"/>
    </location>
</feature>
<evidence type="ECO:0000256" key="1">
    <source>
        <dbReference type="ARBA" id="ARBA00004651"/>
    </source>
</evidence>
<dbReference type="GO" id="GO:0022857">
    <property type="term" value="F:transmembrane transporter activity"/>
    <property type="evidence" value="ECO:0007669"/>
    <property type="project" value="InterPro"/>
</dbReference>
<dbReference type="GO" id="GO:0005886">
    <property type="term" value="C:plasma membrane"/>
    <property type="evidence" value="ECO:0007669"/>
    <property type="project" value="UniProtKB-SubCell"/>
</dbReference>
<accession>A0A562RRG8</accession>
<dbReference type="PANTHER" id="PTHR43266">
    <property type="entry name" value="MACROLIDE-EFFLUX PROTEIN"/>
    <property type="match status" value="1"/>
</dbReference>
<feature type="transmembrane region" description="Helical" evidence="7">
    <location>
        <begin position="104"/>
        <end position="128"/>
    </location>
</feature>
<dbReference type="InterPro" id="IPR002123">
    <property type="entry name" value="Plipid/glycerol_acylTrfase"/>
</dbReference>
<feature type="transmembrane region" description="Helical" evidence="7">
    <location>
        <begin position="304"/>
        <end position="323"/>
    </location>
</feature>
<evidence type="ECO:0000256" key="7">
    <source>
        <dbReference type="SAM" id="Phobius"/>
    </source>
</evidence>
<keyword evidence="2" id="KW-0813">Transport</keyword>
<organism evidence="9 10">
    <name type="scientific">Desulfobotulus alkaliphilus</name>
    <dbReference type="NCBI Taxonomy" id="622671"/>
    <lineage>
        <taxon>Bacteria</taxon>
        <taxon>Pseudomonadati</taxon>
        <taxon>Thermodesulfobacteriota</taxon>
        <taxon>Desulfobacteria</taxon>
        <taxon>Desulfobacterales</taxon>
        <taxon>Desulfobacteraceae</taxon>
        <taxon>Desulfobotulus</taxon>
    </lineage>
</organism>
<evidence type="ECO:0000313" key="9">
    <source>
        <dbReference type="EMBL" id="TWI71685.1"/>
    </source>
</evidence>
<dbReference type="Gene3D" id="1.20.1250.20">
    <property type="entry name" value="MFS general substrate transporter like domains"/>
    <property type="match status" value="1"/>
</dbReference>
<name>A0A562RRG8_9BACT</name>
<evidence type="ECO:0000256" key="3">
    <source>
        <dbReference type="ARBA" id="ARBA00022475"/>
    </source>
</evidence>
<keyword evidence="10" id="KW-1185">Reference proteome</keyword>
<keyword evidence="6 7" id="KW-0472">Membrane</keyword>
<keyword evidence="5 7" id="KW-1133">Transmembrane helix</keyword>
<proteinExistence type="predicted"/>
<evidence type="ECO:0000256" key="5">
    <source>
        <dbReference type="ARBA" id="ARBA00022989"/>
    </source>
</evidence>
<dbReference type="CDD" id="cd07989">
    <property type="entry name" value="LPLAT_AGPAT-like"/>
    <property type="match status" value="1"/>
</dbReference>
<dbReference type="GO" id="GO:0016746">
    <property type="term" value="F:acyltransferase activity"/>
    <property type="evidence" value="ECO:0007669"/>
    <property type="project" value="UniProtKB-KW"/>
</dbReference>
<dbReference type="SMART" id="SM00563">
    <property type="entry name" value="PlsC"/>
    <property type="match status" value="1"/>
</dbReference>
<dbReference type="CDD" id="cd06173">
    <property type="entry name" value="MFS_MefA_like"/>
    <property type="match status" value="1"/>
</dbReference>
<feature type="transmembrane region" description="Helical" evidence="7">
    <location>
        <begin position="412"/>
        <end position="430"/>
    </location>
</feature>
<feature type="transmembrane region" description="Helical" evidence="7">
    <location>
        <begin position="380"/>
        <end position="406"/>
    </location>
</feature>
<dbReference type="Pfam" id="PF01553">
    <property type="entry name" value="Acyltransferase"/>
    <property type="match status" value="1"/>
</dbReference>
<feature type="transmembrane region" description="Helical" evidence="7">
    <location>
        <begin position="272"/>
        <end position="292"/>
    </location>
</feature>
<sequence length="634" mass="69058">MDRFIRPQEGKMTAGKIIVSRRFLPFFLTQASGAFNDNVFKNSLMLLLAFSAASALPWDTSFTMNLAAGLFILPFLLFSATAGSLADGVCKTRLIRALKITEMILMALAALAFYFHLYIILLGLLFLMGTQSAFFGPVKYAVIPQLLKDDELLAGNAWVEMGTFLAILLGTIAGGLLVGFENAALWTGVMIVLFSFLGYLASRMIPFVGKVGAASSFSFAPWSQTLAIVRISYANRTLYLSIMAISWFWFLGASYLTQFPNFTKSVLMGDNTVVTALLVAFSVGVAVGSMLCERLSGDRVELGLVPMGSMGISLAGLALYSVSPEPGVGELMNIGAFLAQPHGMAVLICLGLIGVAGGIFIVPLYALLQKRAEPGQRARIIAANNIFNALFMVGSALAGIVFLSVFELAISHYFLILAIMNLVVALYVYIQVPEFLLRFVVYLLTRAMYRVRSENLHHIPEEGPAVLVANHVSYVDALLIAGTCRRPVRFVMERAIYRLPVLNALFRAAKTIPICSKKEDPLIFERAFDSVASELSEGNLVCIFPEGRLTKNGEMNPFRPGIEHILSRSPVPVVPMALQGLWGSFFSHEGKGAMKFKGRFRSRVGLVAGEAVAPEMASAELLEQRVKALRGDFA</sequence>
<dbReference type="InterPro" id="IPR036259">
    <property type="entry name" value="MFS_trans_sf"/>
</dbReference>
<feature type="transmembrane region" description="Helical" evidence="7">
    <location>
        <begin position="185"/>
        <end position="205"/>
    </location>
</feature>
<evidence type="ECO:0000259" key="8">
    <source>
        <dbReference type="SMART" id="SM00563"/>
    </source>
</evidence>
<protein>
    <submittedName>
        <fullName evidence="9">1-acyl-sn-glycerol-3-phosphate acyltransferase</fullName>
    </submittedName>
</protein>
<gene>
    <name evidence="9" type="ORF">LZ24_01958</name>
</gene>
<keyword evidence="9" id="KW-0808">Transferase</keyword>
<feature type="transmembrane region" description="Helical" evidence="7">
    <location>
        <begin position="157"/>
        <end position="178"/>
    </location>
</feature>
<comment type="caution">
    <text evidence="9">The sequence shown here is derived from an EMBL/GenBank/DDBJ whole genome shotgun (WGS) entry which is preliminary data.</text>
</comment>
<evidence type="ECO:0000256" key="2">
    <source>
        <dbReference type="ARBA" id="ARBA00022448"/>
    </source>
</evidence>
<dbReference type="EMBL" id="VLLC01000013">
    <property type="protein sequence ID" value="TWI71685.1"/>
    <property type="molecule type" value="Genomic_DNA"/>
</dbReference>
<evidence type="ECO:0000313" key="10">
    <source>
        <dbReference type="Proteomes" id="UP000318307"/>
    </source>
</evidence>
<reference evidence="9 10" key="1">
    <citation type="submission" date="2019-07" db="EMBL/GenBank/DDBJ databases">
        <title>Genome sequencing of 100 strains of the haloalkaliphilic chemolithoautotrophic sulfur-oxidizing bacterium Thioalkalivibrio.</title>
        <authorList>
            <person name="Muyzer G."/>
        </authorList>
    </citation>
    <scope>NUCLEOTIDE SEQUENCE [LARGE SCALE GENOMIC DNA]</scope>
    <source>
        <strain evidence="9 10">ASO4-4</strain>
    </source>
</reference>
<evidence type="ECO:0000256" key="4">
    <source>
        <dbReference type="ARBA" id="ARBA00022692"/>
    </source>
</evidence>
<dbReference type="AlphaFoldDB" id="A0A562RRG8"/>
<feature type="transmembrane region" description="Helical" evidence="7">
    <location>
        <begin position="211"/>
        <end position="231"/>
    </location>
</feature>
<dbReference type="Proteomes" id="UP000318307">
    <property type="component" value="Unassembled WGS sequence"/>
</dbReference>
<feature type="domain" description="Phospholipid/glycerol acyltransferase" evidence="8">
    <location>
        <begin position="465"/>
        <end position="581"/>
    </location>
</feature>
<dbReference type="SUPFAM" id="SSF103473">
    <property type="entry name" value="MFS general substrate transporter"/>
    <property type="match status" value="1"/>
</dbReference>
<keyword evidence="9" id="KW-0012">Acyltransferase</keyword>
<keyword evidence="3" id="KW-1003">Cell membrane</keyword>
<comment type="subcellular location">
    <subcellularLocation>
        <location evidence="1">Cell membrane</location>
        <topology evidence="1">Multi-pass membrane protein</topology>
    </subcellularLocation>
</comment>